<keyword evidence="2" id="KW-0472">Membrane</keyword>
<organism evidence="3 4">
    <name type="scientific">Batillaria attramentaria</name>
    <dbReference type="NCBI Taxonomy" id="370345"/>
    <lineage>
        <taxon>Eukaryota</taxon>
        <taxon>Metazoa</taxon>
        <taxon>Spiralia</taxon>
        <taxon>Lophotrochozoa</taxon>
        <taxon>Mollusca</taxon>
        <taxon>Gastropoda</taxon>
        <taxon>Caenogastropoda</taxon>
        <taxon>Sorbeoconcha</taxon>
        <taxon>Cerithioidea</taxon>
        <taxon>Batillariidae</taxon>
        <taxon>Batillaria</taxon>
    </lineage>
</organism>
<dbReference type="Proteomes" id="UP001519460">
    <property type="component" value="Unassembled WGS sequence"/>
</dbReference>
<gene>
    <name evidence="3" type="ORF">BaRGS_00015015</name>
</gene>
<keyword evidence="2" id="KW-0812">Transmembrane</keyword>
<feature type="transmembrane region" description="Helical" evidence="2">
    <location>
        <begin position="198"/>
        <end position="219"/>
    </location>
</feature>
<dbReference type="InterPro" id="IPR019169">
    <property type="entry name" value="Transmembrane_26"/>
</dbReference>
<name>A0ABD0L362_9CAEN</name>
<dbReference type="PANTHER" id="PTHR22168">
    <property type="entry name" value="TMEM26 PROTEIN"/>
    <property type="match status" value="1"/>
</dbReference>
<feature type="transmembrane region" description="Helical" evidence="2">
    <location>
        <begin position="72"/>
        <end position="91"/>
    </location>
</feature>
<feature type="compositionally biased region" description="Polar residues" evidence="1">
    <location>
        <begin position="422"/>
        <end position="437"/>
    </location>
</feature>
<sequence length="539" mass="60037">MASCLKRTRTAIAVFKAIISRTLFALHGFICIWRVTVIKGQPLYWCLTGTIPIMVLETVLTIKLKKGGEWKWICPSVLLYLGTAVPAIWFLELDLMKERMKPLGQQVAQLHNVTNEDAIAVLNQKLGLRISISLGKEEWCKILEQMLLLILIIGRWLLPKGEITREQLSQLLLVYIGMAADIIELFEAFKEDGVRENFMLTLIILSLWTASLMQFTFVLTATKSKRMRPVLIHSGSTASAISIGGKSCCPTEVVSIVISMMLQDGPFLVLRMLLIFRYDVLSYTNLFFTSKNTLVLVLQFYRLLVLFGQKKKENANKVVMSSKDDGLDPETGHFGPDTGTNKGGRKGGGAVAFTSDDQANSSDDEDATGVLNGRALAPRKTPTSARRESFKRQQHAAAESPHTSSEREYDSPPYDSPADNCYTGTPTSVSSFPQSVSDAEVHSVRLIKNKVGRRKVSEDSTMGSMTDSREDVRRGGKKGLRRQRSAKEHWHDVKSLAKAITLVNRSGTCNTLVLKPMQTADNQTVFYLESEHVDTKHCV</sequence>
<evidence type="ECO:0000313" key="4">
    <source>
        <dbReference type="Proteomes" id="UP001519460"/>
    </source>
</evidence>
<comment type="caution">
    <text evidence="3">The sequence shown here is derived from an EMBL/GenBank/DDBJ whole genome shotgun (WGS) entry which is preliminary data.</text>
</comment>
<keyword evidence="2" id="KW-1133">Transmembrane helix</keyword>
<feature type="transmembrane region" description="Helical" evidence="2">
    <location>
        <begin position="42"/>
        <end position="60"/>
    </location>
</feature>
<feature type="compositionally biased region" description="Basic residues" evidence="1">
    <location>
        <begin position="475"/>
        <end position="484"/>
    </location>
</feature>
<evidence type="ECO:0000256" key="2">
    <source>
        <dbReference type="SAM" id="Phobius"/>
    </source>
</evidence>
<dbReference type="PANTHER" id="PTHR22168:SF8">
    <property type="entry name" value="TRANSMEMBRANE PROTEIN 26"/>
    <property type="match status" value="1"/>
</dbReference>
<dbReference type="EMBL" id="JACVVK020000090">
    <property type="protein sequence ID" value="KAK7493686.1"/>
    <property type="molecule type" value="Genomic_DNA"/>
</dbReference>
<evidence type="ECO:0008006" key="5">
    <source>
        <dbReference type="Google" id="ProtNLM"/>
    </source>
</evidence>
<feature type="region of interest" description="Disordered" evidence="1">
    <location>
        <begin position="320"/>
        <end position="439"/>
    </location>
</feature>
<evidence type="ECO:0000313" key="3">
    <source>
        <dbReference type="EMBL" id="KAK7493686.1"/>
    </source>
</evidence>
<proteinExistence type="predicted"/>
<feature type="region of interest" description="Disordered" evidence="1">
    <location>
        <begin position="452"/>
        <end position="487"/>
    </location>
</feature>
<dbReference type="Pfam" id="PF09772">
    <property type="entry name" value="Tmem26"/>
    <property type="match status" value="1"/>
</dbReference>
<evidence type="ECO:0000256" key="1">
    <source>
        <dbReference type="SAM" id="MobiDB-lite"/>
    </source>
</evidence>
<keyword evidence="4" id="KW-1185">Reference proteome</keyword>
<protein>
    <recommendedName>
        <fullName evidence="5">Transmembrane protein 26</fullName>
    </recommendedName>
</protein>
<reference evidence="3 4" key="1">
    <citation type="journal article" date="2023" name="Sci. Data">
        <title>Genome assembly of the Korean intertidal mud-creeper Batillaria attramentaria.</title>
        <authorList>
            <person name="Patra A.K."/>
            <person name="Ho P.T."/>
            <person name="Jun S."/>
            <person name="Lee S.J."/>
            <person name="Kim Y."/>
            <person name="Won Y.J."/>
        </authorList>
    </citation>
    <scope>NUCLEOTIDE SEQUENCE [LARGE SCALE GENOMIC DNA]</scope>
    <source>
        <strain evidence="3">Wonlab-2016</strain>
    </source>
</reference>
<accession>A0ABD0L362</accession>
<dbReference type="AlphaFoldDB" id="A0ABD0L362"/>